<proteinExistence type="predicted"/>
<reference evidence="3 4" key="1">
    <citation type="journal article" date="2019" name="Sci. Rep.">
        <title>A high-quality genome of Eragrostis curvula grass provides insights into Poaceae evolution and supports new strategies to enhance forage quality.</title>
        <authorList>
            <person name="Carballo J."/>
            <person name="Santos B.A.C.M."/>
            <person name="Zappacosta D."/>
            <person name="Garbus I."/>
            <person name="Selva J.P."/>
            <person name="Gallo C.A."/>
            <person name="Diaz A."/>
            <person name="Albertini E."/>
            <person name="Caccamo M."/>
            <person name="Echenique V."/>
        </authorList>
    </citation>
    <scope>NUCLEOTIDE SEQUENCE [LARGE SCALE GENOMIC DNA]</scope>
    <source>
        <strain evidence="4">cv. Victoria</strain>
        <tissue evidence="3">Leaf</tissue>
    </source>
</reference>
<evidence type="ECO:0000313" key="3">
    <source>
        <dbReference type="EMBL" id="TVU31529.1"/>
    </source>
</evidence>
<feature type="non-terminal residue" evidence="3">
    <location>
        <position position="1"/>
    </location>
</feature>
<organism evidence="3 4">
    <name type="scientific">Eragrostis curvula</name>
    <name type="common">weeping love grass</name>
    <dbReference type="NCBI Taxonomy" id="38414"/>
    <lineage>
        <taxon>Eukaryota</taxon>
        <taxon>Viridiplantae</taxon>
        <taxon>Streptophyta</taxon>
        <taxon>Embryophyta</taxon>
        <taxon>Tracheophyta</taxon>
        <taxon>Spermatophyta</taxon>
        <taxon>Magnoliopsida</taxon>
        <taxon>Liliopsida</taxon>
        <taxon>Poales</taxon>
        <taxon>Poaceae</taxon>
        <taxon>PACMAD clade</taxon>
        <taxon>Chloridoideae</taxon>
        <taxon>Eragrostideae</taxon>
        <taxon>Eragrostidinae</taxon>
        <taxon>Eragrostis</taxon>
    </lineage>
</organism>
<dbReference type="Proteomes" id="UP000324897">
    <property type="component" value="Chromosome 1"/>
</dbReference>
<evidence type="ECO:0000313" key="4">
    <source>
        <dbReference type="Proteomes" id="UP000324897"/>
    </source>
</evidence>
<feature type="chain" id="PRO_5023819758" evidence="2">
    <location>
        <begin position="18"/>
        <end position="138"/>
    </location>
</feature>
<feature type="signal peptide" evidence="2">
    <location>
        <begin position="1"/>
        <end position="17"/>
    </location>
</feature>
<sequence>RWHSCVAAGFFSSLAAAAAALLGAVASARPWRPRRWLVRWPPSAWNDANARLHVLHTNSPSTARRGCFLARSGASERERVTTTSPPSLGRRSMNEIKRRPPAGELKKIDQRRNRGSMYGTMEAGSRIKLGADELLLLG</sequence>
<keyword evidence="2" id="KW-0732">Signal</keyword>
<name>A0A5J9V5Y3_9POAL</name>
<protein>
    <submittedName>
        <fullName evidence="3">Uncharacterized protein</fullName>
    </submittedName>
</protein>
<gene>
    <name evidence="3" type="ORF">EJB05_23216</name>
</gene>
<evidence type="ECO:0000256" key="2">
    <source>
        <dbReference type="SAM" id="SignalP"/>
    </source>
</evidence>
<dbReference type="EMBL" id="RWGY01000011">
    <property type="protein sequence ID" value="TVU31529.1"/>
    <property type="molecule type" value="Genomic_DNA"/>
</dbReference>
<dbReference type="Gramene" id="TVU31529">
    <property type="protein sequence ID" value="TVU31529"/>
    <property type="gene ID" value="EJB05_23216"/>
</dbReference>
<comment type="caution">
    <text evidence="3">The sequence shown here is derived from an EMBL/GenBank/DDBJ whole genome shotgun (WGS) entry which is preliminary data.</text>
</comment>
<accession>A0A5J9V5Y3</accession>
<evidence type="ECO:0000256" key="1">
    <source>
        <dbReference type="SAM" id="MobiDB-lite"/>
    </source>
</evidence>
<keyword evidence="4" id="KW-1185">Reference proteome</keyword>
<dbReference type="AlphaFoldDB" id="A0A5J9V5Y3"/>
<feature type="region of interest" description="Disordered" evidence="1">
    <location>
        <begin position="73"/>
        <end position="107"/>
    </location>
</feature>